<reference evidence="6" key="1">
    <citation type="submission" date="2023-08" db="EMBL/GenBank/DDBJ databases">
        <authorList>
            <person name="Audoor S."/>
            <person name="Bilcke G."/>
        </authorList>
    </citation>
    <scope>NUCLEOTIDE SEQUENCE</scope>
</reference>
<dbReference type="EC" id="2.4.1.82" evidence="2"/>
<keyword evidence="5" id="KW-0732">Signal</keyword>
<accession>A0AAD2CG50</accession>
<dbReference type="Proteomes" id="UP001295423">
    <property type="component" value="Unassembled WGS sequence"/>
</dbReference>
<comment type="similarity">
    <text evidence="1">Belongs to the glycosyl hydrolases 36 family.</text>
</comment>
<evidence type="ECO:0000256" key="3">
    <source>
        <dbReference type="ARBA" id="ARBA00023277"/>
    </source>
</evidence>
<gene>
    <name evidence="6" type="ORF">CYCCA115_LOCUS3549</name>
</gene>
<evidence type="ECO:0000256" key="4">
    <source>
        <dbReference type="ARBA" id="ARBA00049426"/>
    </source>
</evidence>
<dbReference type="PANTHER" id="PTHR31268">
    <property type="match status" value="1"/>
</dbReference>
<feature type="signal peptide" evidence="5">
    <location>
        <begin position="1"/>
        <end position="30"/>
    </location>
</feature>
<evidence type="ECO:0000256" key="1">
    <source>
        <dbReference type="ARBA" id="ARBA00007240"/>
    </source>
</evidence>
<evidence type="ECO:0000313" key="7">
    <source>
        <dbReference type="Proteomes" id="UP001295423"/>
    </source>
</evidence>
<feature type="chain" id="PRO_5041949376" description="galactinol--sucrose galactosyltransferase" evidence="5">
    <location>
        <begin position="31"/>
        <end position="940"/>
    </location>
</feature>
<name>A0AAD2CG50_9STRA</name>
<keyword evidence="3" id="KW-0119">Carbohydrate metabolism</keyword>
<dbReference type="Gene3D" id="3.20.20.70">
    <property type="entry name" value="Aldolase class I"/>
    <property type="match status" value="1"/>
</dbReference>
<dbReference type="EMBL" id="CAKOGP040000324">
    <property type="protein sequence ID" value="CAJ1933999.1"/>
    <property type="molecule type" value="Genomic_DNA"/>
</dbReference>
<comment type="caution">
    <text evidence="6">The sequence shown here is derived from an EMBL/GenBank/DDBJ whole genome shotgun (WGS) entry which is preliminary data.</text>
</comment>
<dbReference type="AlphaFoldDB" id="A0AAD2CG50"/>
<dbReference type="InterPro" id="IPR017853">
    <property type="entry name" value="GH"/>
</dbReference>
<comment type="catalytic activity">
    <reaction evidence="4">
        <text>alpha-D-galactosyl-(1-&gt;3)-1D-myo-inositol + sucrose = raffinose + myo-inositol</text>
        <dbReference type="Rhea" id="RHEA:20161"/>
        <dbReference type="ChEBI" id="CHEBI:16634"/>
        <dbReference type="ChEBI" id="CHEBI:17268"/>
        <dbReference type="ChEBI" id="CHEBI:17505"/>
        <dbReference type="ChEBI" id="CHEBI:17992"/>
        <dbReference type="EC" id="2.4.1.82"/>
    </reaction>
</comment>
<dbReference type="PANTHER" id="PTHR31268:SF32">
    <property type="entry name" value="GALACTINOL--SUCROSE GALACTOSYLTRANSFERASE 2-RELATED"/>
    <property type="match status" value="1"/>
</dbReference>
<protein>
    <recommendedName>
        <fullName evidence="2">galactinol--sucrose galactosyltransferase</fullName>
        <ecNumber evidence="2">2.4.1.82</ecNumber>
    </recommendedName>
</protein>
<dbReference type="InterPro" id="IPR013785">
    <property type="entry name" value="Aldolase_TIM"/>
</dbReference>
<organism evidence="6 7">
    <name type="scientific">Cylindrotheca closterium</name>
    <dbReference type="NCBI Taxonomy" id="2856"/>
    <lineage>
        <taxon>Eukaryota</taxon>
        <taxon>Sar</taxon>
        <taxon>Stramenopiles</taxon>
        <taxon>Ochrophyta</taxon>
        <taxon>Bacillariophyta</taxon>
        <taxon>Bacillariophyceae</taxon>
        <taxon>Bacillariophycidae</taxon>
        <taxon>Bacillariales</taxon>
        <taxon>Bacillariaceae</taxon>
        <taxon>Cylindrotheca</taxon>
    </lineage>
</organism>
<dbReference type="GO" id="GO:0047274">
    <property type="term" value="F:galactinol-sucrose galactosyltransferase activity"/>
    <property type="evidence" value="ECO:0007669"/>
    <property type="project" value="UniProtKB-EC"/>
</dbReference>
<evidence type="ECO:0000256" key="2">
    <source>
        <dbReference type="ARBA" id="ARBA00012708"/>
    </source>
</evidence>
<evidence type="ECO:0000313" key="6">
    <source>
        <dbReference type="EMBL" id="CAJ1933999.1"/>
    </source>
</evidence>
<proteinExistence type="inferred from homology"/>
<dbReference type="SUPFAM" id="SSF51445">
    <property type="entry name" value="(Trans)glycosidases"/>
    <property type="match status" value="1"/>
</dbReference>
<dbReference type="InterPro" id="IPR008811">
    <property type="entry name" value="Glycosyl_hydrolases_36"/>
</dbReference>
<dbReference type="Pfam" id="PF05691">
    <property type="entry name" value="Raffinose_syn"/>
    <property type="match status" value="1"/>
</dbReference>
<sequence>MKRLRMQSQHTDTLLCLPVILCLLLSSGITDNHNHHVDAFNVAPTTKRMSNKQKTFRPMVSRSLDDLNTEVDFEDFEKQDDMPFDFQQDHDITVIEKATSPDNKPAIWLDAEGKLSVVNGENGKDNLLLLDGLKPDTWTSVMSEKAQLQEDRSSLFLQVQHTDLQPLHELTLGNLVSCNRMLTCSRLTRYWMGPAFGNHAKDVPVETQFMLVEMEEHGPYALLLPLVDGGFRAALEPSTHNKDELNIMCYSESGEAPASSSAMKALYVAVGNDPFELVQRGMQEVSDTLGTFRTLHQKEIPESVNDFGWCTWDAFYSKVNPEGILEGVSDLKKAGVPPRNVILDDGWQEVSPHPADWDKTDKAAAATTKQPNLFSEVGNAAFSQISHLVGAYYDKCVQHAPHGGISNRVWTILAKTILKKGLWNFFDSETDFNRQLDSFEPNFKFQNDKGKTGSLSLKDLVHELKTDLGLKKVYCWHALHGYWRGVTTTLGDSVGIDVVQVKTKPTKHLKRMEPQMGFDTISLFGVGMMTHEKDLAKFYKHLHAPLVEAGIDGVKVDVQSGVSAAGSGIGQVGVQVGKIYTEAMEHSVSKNFASDANGAVDCINCMCHSTENLYRYKVTAVARASDDFYPLRPESHSVHLVNVAYNSLFLGEICLPDWDMFHSKHESAALHAAARAVGGCPVYVSDMPGQHDVHLLRKLVLPDGSVLRAQLPGRPTRDSLFADVGKDGKSALKIWNANKSGSGIIGAFNAQGVAWNFQRNENEEVDASPAPVVTQVRPHDVETLRTSEGPFAVWNHRSASLEVLDSGDSPIEVTLESRQWDIFTIVPVQSTCRVNWAPIGLGDMLNSGGAILYQSGLEEMTTIAGEEAVRKTTTTSFSARGPGKMVAYCDPCPSNIILGTDSVPSELPFNYNKETKLLEFDLPDEAVNMPEHQVTIAWDT</sequence>
<keyword evidence="7" id="KW-1185">Reference proteome</keyword>
<evidence type="ECO:0000256" key="5">
    <source>
        <dbReference type="SAM" id="SignalP"/>
    </source>
</evidence>